<gene>
    <name evidence="7" type="ORF">POCTA_138.1.T0260150</name>
</gene>
<dbReference type="InterPro" id="IPR001841">
    <property type="entry name" value="Znf_RING"/>
</dbReference>
<keyword evidence="5" id="KW-0472">Membrane</keyword>
<keyword evidence="8" id="KW-1185">Reference proteome</keyword>
<evidence type="ECO:0000259" key="6">
    <source>
        <dbReference type="PROSITE" id="PS50089"/>
    </source>
</evidence>
<dbReference type="GO" id="GO:0006511">
    <property type="term" value="P:ubiquitin-dependent protein catabolic process"/>
    <property type="evidence" value="ECO:0007669"/>
    <property type="project" value="TreeGrafter"/>
</dbReference>
<dbReference type="AlphaFoldDB" id="A0A8S1TLV4"/>
<evidence type="ECO:0000313" key="8">
    <source>
        <dbReference type="Proteomes" id="UP000683925"/>
    </source>
</evidence>
<dbReference type="OMA" id="KACISDW"/>
<evidence type="ECO:0000256" key="3">
    <source>
        <dbReference type="ARBA" id="ARBA00022833"/>
    </source>
</evidence>
<protein>
    <recommendedName>
        <fullName evidence="6">RING-type domain-containing protein</fullName>
    </recommendedName>
</protein>
<feature type="transmembrane region" description="Helical" evidence="5">
    <location>
        <begin position="188"/>
        <end position="218"/>
    </location>
</feature>
<sequence>MQQIVPEEQLSDQQMINVIQYQNQMTQTNPNIQTFRTNQINVYKSLRNRSVFKLAFSLLELFLYFLALCLLPKPCANTTLSEFFILAIIVNTIEAFRILYLLLIIYNDLIEVYQSEGENRLPYPEFSFANTKYLIDAISDYHSSYKFIKYLMIVLNIVVFMFGQVQIYRNLYGECEIGEPEFNFTWGVALTFLILKYITIGIPTLIVVIYLLVLPFAYCINLSNLQKRNTGASPENLNKLKIEMVGQERISEDNECVICLQEFVGGEEFVRLGCHEFHVFHKACISDWLKARSECPKCRQAVRFN</sequence>
<dbReference type="OrthoDB" id="303908at2759"/>
<name>A0A8S1TLV4_PAROT</name>
<dbReference type="EMBL" id="CAJJDP010000026">
    <property type="protein sequence ID" value="CAD8152242.1"/>
    <property type="molecule type" value="Genomic_DNA"/>
</dbReference>
<organism evidence="7 8">
    <name type="scientific">Paramecium octaurelia</name>
    <dbReference type="NCBI Taxonomy" id="43137"/>
    <lineage>
        <taxon>Eukaryota</taxon>
        <taxon>Sar</taxon>
        <taxon>Alveolata</taxon>
        <taxon>Ciliophora</taxon>
        <taxon>Intramacronucleata</taxon>
        <taxon>Oligohymenophorea</taxon>
        <taxon>Peniculida</taxon>
        <taxon>Parameciidae</taxon>
        <taxon>Paramecium</taxon>
    </lineage>
</organism>
<feature type="transmembrane region" description="Helical" evidence="5">
    <location>
        <begin position="147"/>
        <end position="168"/>
    </location>
</feature>
<dbReference type="GO" id="GO:0005634">
    <property type="term" value="C:nucleus"/>
    <property type="evidence" value="ECO:0007669"/>
    <property type="project" value="TreeGrafter"/>
</dbReference>
<comment type="caution">
    <text evidence="7">The sequence shown here is derived from an EMBL/GenBank/DDBJ whole genome shotgun (WGS) entry which is preliminary data.</text>
</comment>
<dbReference type="Pfam" id="PF13639">
    <property type="entry name" value="zf-RING_2"/>
    <property type="match status" value="1"/>
</dbReference>
<feature type="transmembrane region" description="Helical" evidence="5">
    <location>
        <begin position="51"/>
        <end position="71"/>
    </location>
</feature>
<keyword evidence="5" id="KW-1133">Transmembrane helix</keyword>
<keyword evidence="5" id="KW-0812">Transmembrane</keyword>
<feature type="domain" description="RING-type" evidence="6">
    <location>
        <begin position="256"/>
        <end position="299"/>
    </location>
</feature>
<feature type="transmembrane region" description="Helical" evidence="5">
    <location>
        <begin position="83"/>
        <end position="106"/>
    </location>
</feature>
<dbReference type="PROSITE" id="PS50089">
    <property type="entry name" value="ZF_RING_2"/>
    <property type="match status" value="1"/>
</dbReference>
<dbReference type="PANTHER" id="PTHR45931:SF3">
    <property type="entry name" value="RING ZINC FINGER-CONTAINING PROTEIN"/>
    <property type="match status" value="1"/>
</dbReference>
<keyword evidence="2 4" id="KW-0863">Zinc-finger</keyword>
<dbReference type="InterPro" id="IPR051834">
    <property type="entry name" value="RING_finger_E3_ligase"/>
</dbReference>
<dbReference type="GO" id="GO:0061630">
    <property type="term" value="F:ubiquitin protein ligase activity"/>
    <property type="evidence" value="ECO:0007669"/>
    <property type="project" value="TreeGrafter"/>
</dbReference>
<proteinExistence type="predicted"/>
<evidence type="ECO:0000256" key="2">
    <source>
        <dbReference type="ARBA" id="ARBA00022771"/>
    </source>
</evidence>
<reference evidence="7" key="1">
    <citation type="submission" date="2021-01" db="EMBL/GenBank/DDBJ databases">
        <authorList>
            <consortium name="Genoscope - CEA"/>
            <person name="William W."/>
        </authorList>
    </citation>
    <scope>NUCLEOTIDE SEQUENCE</scope>
</reference>
<keyword evidence="3" id="KW-0862">Zinc</keyword>
<dbReference type="GO" id="GO:0008270">
    <property type="term" value="F:zinc ion binding"/>
    <property type="evidence" value="ECO:0007669"/>
    <property type="project" value="UniProtKB-KW"/>
</dbReference>
<accession>A0A8S1TLV4</accession>
<dbReference type="PANTHER" id="PTHR45931">
    <property type="entry name" value="SI:CH211-59O9.10"/>
    <property type="match status" value="1"/>
</dbReference>
<evidence type="ECO:0000256" key="1">
    <source>
        <dbReference type="ARBA" id="ARBA00022723"/>
    </source>
</evidence>
<keyword evidence="1" id="KW-0479">Metal-binding</keyword>
<evidence type="ECO:0000313" key="7">
    <source>
        <dbReference type="EMBL" id="CAD8152242.1"/>
    </source>
</evidence>
<dbReference type="Proteomes" id="UP000683925">
    <property type="component" value="Unassembled WGS sequence"/>
</dbReference>
<evidence type="ECO:0000256" key="4">
    <source>
        <dbReference type="PROSITE-ProRule" id="PRU00175"/>
    </source>
</evidence>
<evidence type="ECO:0000256" key="5">
    <source>
        <dbReference type="SAM" id="Phobius"/>
    </source>
</evidence>